<dbReference type="SUPFAM" id="SSF50965">
    <property type="entry name" value="Galactose oxidase, central domain"/>
    <property type="match status" value="1"/>
</dbReference>
<feature type="domain" description="WSC" evidence="8">
    <location>
        <begin position="392"/>
        <end position="488"/>
    </location>
</feature>
<dbReference type="PANTHER" id="PTHR24269">
    <property type="entry name" value="KREMEN PROTEIN"/>
    <property type="match status" value="1"/>
</dbReference>
<keyword evidence="5" id="KW-0472">Membrane</keyword>
<dbReference type="SMART" id="SM00321">
    <property type="entry name" value="WSC"/>
    <property type="match status" value="4"/>
</dbReference>
<evidence type="ECO:0000256" key="1">
    <source>
        <dbReference type="ARBA" id="ARBA00004167"/>
    </source>
</evidence>
<evidence type="ECO:0000313" key="9">
    <source>
        <dbReference type="EMBL" id="GJE95267.1"/>
    </source>
</evidence>
<gene>
    <name evidence="9" type="ORF">PsYK624_114500</name>
</gene>
<evidence type="ECO:0000256" key="4">
    <source>
        <dbReference type="ARBA" id="ARBA00022989"/>
    </source>
</evidence>
<reference evidence="9 10" key="1">
    <citation type="submission" date="2021-08" db="EMBL/GenBank/DDBJ databases">
        <title>Draft Genome Sequence of Phanerochaete sordida strain YK-624.</title>
        <authorList>
            <person name="Mori T."/>
            <person name="Dohra H."/>
            <person name="Suzuki T."/>
            <person name="Kawagishi H."/>
            <person name="Hirai H."/>
        </authorList>
    </citation>
    <scope>NUCLEOTIDE SEQUENCE [LARGE SCALE GENOMIC DNA]</scope>
    <source>
        <strain evidence="9 10">YK-624</strain>
    </source>
</reference>
<evidence type="ECO:0000259" key="8">
    <source>
        <dbReference type="PROSITE" id="PS51212"/>
    </source>
</evidence>
<feature type="chain" id="PRO_5040150177" evidence="7">
    <location>
        <begin position="22"/>
        <end position="836"/>
    </location>
</feature>
<evidence type="ECO:0000256" key="2">
    <source>
        <dbReference type="ARBA" id="ARBA00022692"/>
    </source>
</evidence>
<dbReference type="InterPro" id="IPR037293">
    <property type="entry name" value="Gal_Oxidase_central_sf"/>
</dbReference>
<comment type="subcellular location">
    <subcellularLocation>
        <location evidence="1">Membrane</location>
        <topology evidence="1">Single-pass membrane protein</topology>
    </subcellularLocation>
</comment>
<dbReference type="Pfam" id="PF07250">
    <property type="entry name" value="Glyoxal_oxid_N"/>
    <property type="match status" value="1"/>
</dbReference>
<dbReference type="AlphaFoldDB" id="A0A9P3GHR9"/>
<comment type="caution">
    <text evidence="9">The sequence shown here is derived from an EMBL/GenBank/DDBJ whole genome shotgun (WGS) entry which is preliminary data.</text>
</comment>
<feature type="domain" description="WSC" evidence="8">
    <location>
        <begin position="45"/>
        <end position="140"/>
    </location>
</feature>
<dbReference type="InterPro" id="IPR009880">
    <property type="entry name" value="Glyoxal_oxidase_N"/>
</dbReference>
<keyword evidence="2" id="KW-0812">Transmembrane</keyword>
<dbReference type="InterPro" id="IPR011043">
    <property type="entry name" value="Gal_Oxase/kelch_b-propeller"/>
</dbReference>
<proteinExistence type="predicted"/>
<dbReference type="PANTHER" id="PTHR24269:SF16">
    <property type="entry name" value="PROTEIN SLG1"/>
    <property type="match status" value="1"/>
</dbReference>
<name>A0A9P3GHR9_9APHY</name>
<feature type="signal peptide" evidence="7">
    <location>
        <begin position="1"/>
        <end position="21"/>
    </location>
</feature>
<dbReference type="PROSITE" id="PS51212">
    <property type="entry name" value="WSC"/>
    <property type="match status" value="4"/>
</dbReference>
<evidence type="ECO:0000313" key="10">
    <source>
        <dbReference type="Proteomes" id="UP000703269"/>
    </source>
</evidence>
<organism evidence="9 10">
    <name type="scientific">Phanerochaete sordida</name>
    <dbReference type="NCBI Taxonomy" id="48140"/>
    <lineage>
        <taxon>Eukaryota</taxon>
        <taxon>Fungi</taxon>
        <taxon>Dikarya</taxon>
        <taxon>Basidiomycota</taxon>
        <taxon>Agaricomycotina</taxon>
        <taxon>Agaricomycetes</taxon>
        <taxon>Polyporales</taxon>
        <taxon>Phanerochaetaceae</taxon>
        <taxon>Phanerochaete</taxon>
    </lineage>
</organism>
<feature type="domain" description="WSC" evidence="8">
    <location>
        <begin position="280"/>
        <end position="373"/>
    </location>
</feature>
<dbReference type="Gene3D" id="2.130.10.80">
    <property type="entry name" value="Galactose oxidase/kelch, beta-propeller"/>
    <property type="match status" value="1"/>
</dbReference>
<dbReference type="InterPro" id="IPR051836">
    <property type="entry name" value="Kremen_rcpt"/>
</dbReference>
<accession>A0A9P3GHR9</accession>
<dbReference type="Proteomes" id="UP000703269">
    <property type="component" value="Unassembled WGS sequence"/>
</dbReference>
<keyword evidence="10" id="KW-1185">Reference proteome</keyword>
<dbReference type="OrthoDB" id="2019572at2759"/>
<evidence type="ECO:0000256" key="7">
    <source>
        <dbReference type="SAM" id="SignalP"/>
    </source>
</evidence>
<keyword evidence="4" id="KW-1133">Transmembrane helix</keyword>
<dbReference type="Pfam" id="PF01822">
    <property type="entry name" value="WSC"/>
    <property type="match status" value="4"/>
</dbReference>
<sequence length="836" mass="88807">MVPTVLPLAALLALAPTLVQSSNHVHRTPHLRRLQRRAPAALPANWTAIGCYIDGNPGGRTLSSATFTSTTSMTDESCISFCDQQNFVYAGTEFGQECYCGNTFSNGGTNTTASDCNMPCTGDSTEICGAGNRLSVFWSGVPPPPPPETVPSVGQWESLGCYSDGATRTLPNQVNTDGPTTIESCTTACFTAGYPLAGAEFATQCFCGTSFAEGSGPTPLTDCNMVCAGNSSEFCGGPNRLNVYNFTGTITNPAPPNGGGGGGGGGSSSVVPVTSGLPTNWTYGACYVDNAFGRIFQTELPDNQNLTVESCVASCNSQNFTLAGMEFSVQCFCGNDLINGAVTASESDCNMGCGGNSTEGCGGPNRLSVYTSTGNVTALPVPVAQNTSLPGNWTYQGCIQENTTTRVFPYQLILPSNNSAETCLTQCAAFGYPAAGMEFADECYCGDVSDFTTNSPGVAPASDCNIACSGDPIHLCGGANRLSYYTWNGDLNVWHTPANTGQYEIGGVVVPLVVTIGINNKIAMVEKFGTSEFDNSTGAYELDLSLVDDFDKAWRTMHVKSDVFCSASIVLPDKGARQLNVGGWSLDSTQGVRLYTPDGTPGVNGTNDWEENFNELHLQRQRWYPSAMIMGNGSILVVGGELGSNGPPEPSLEILPKPDNTGDTWMFLDYLNRTDPNNLYPFLHVLPSGRIFIGYYNEARLLDPTSLQTAVVLPNMPGSVTSPLAGRTYPNEGTAVMMPQFAPYTDPVTIMVCGGSNFGVALDNCVSIQPEVEDAEWVLERMPSKRVMTCIRSPMARTSSSTARCRVRQVSVLPTSRTTMLSSTTRRCLWASGFRS</sequence>
<dbReference type="EMBL" id="BPQB01000047">
    <property type="protein sequence ID" value="GJE95267.1"/>
    <property type="molecule type" value="Genomic_DNA"/>
</dbReference>
<evidence type="ECO:0000256" key="5">
    <source>
        <dbReference type="ARBA" id="ARBA00023136"/>
    </source>
</evidence>
<evidence type="ECO:0000256" key="3">
    <source>
        <dbReference type="ARBA" id="ARBA00022729"/>
    </source>
</evidence>
<dbReference type="GO" id="GO:0005886">
    <property type="term" value="C:plasma membrane"/>
    <property type="evidence" value="ECO:0007669"/>
    <property type="project" value="TreeGrafter"/>
</dbReference>
<protein>
    <submittedName>
        <fullName evidence="9">Copper radical oxidase</fullName>
    </submittedName>
</protein>
<evidence type="ECO:0000256" key="6">
    <source>
        <dbReference type="ARBA" id="ARBA00023180"/>
    </source>
</evidence>
<dbReference type="InterPro" id="IPR002889">
    <property type="entry name" value="WSC_carb-bd"/>
</dbReference>
<keyword evidence="6" id="KW-0325">Glycoprotein</keyword>
<feature type="domain" description="WSC" evidence="8">
    <location>
        <begin position="155"/>
        <end position="247"/>
    </location>
</feature>
<keyword evidence="3 7" id="KW-0732">Signal</keyword>